<dbReference type="KEGG" id="mflg:ABS361_01700"/>
<accession>A0AAU7XJ45</accession>
<dbReference type="RefSeq" id="WP_407051866.1">
    <property type="nucleotide sequence ID" value="NZ_CP158568.1"/>
</dbReference>
<evidence type="ECO:0000256" key="1">
    <source>
        <dbReference type="SAM" id="SignalP"/>
    </source>
</evidence>
<name>A0AAU7XJ45_9HYPH</name>
<feature type="signal peptide" evidence="1">
    <location>
        <begin position="1"/>
        <end position="24"/>
    </location>
</feature>
<dbReference type="EMBL" id="CP158568">
    <property type="protein sequence ID" value="XBY46775.1"/>
    <property type="molecule type" value="Genomic_DNA"/>
</dbReference>
<reference evidence="2" key="1">
    <citation type="submission" date="2024-06" db="EMBL/GenBank/DDBJ databases">
        <title>Methylostella associata gen. nov., sp. nov., a novel Ancalomicrobiaceae-affiliated facultatively methylotrophic bacteria that feed on methanotrophs of the genus Methylococcus.</title>
        <authorList>
            <person name="Saltykova V."/>
            <person name="Danilova O.V."/>
            <person name="Oshkin I.Y."/>
            <person name="Belova S.E."/>
            <person name="Pimenov N.V."/>
            <person name="Dedysh S.N."/>
        </authorList>
    </citation>
    <scope>NUCLEOTIDE SEQUENCE</scope>
    <source>
        <strain evidence="2">S20</strain>
    </source>
</reference>
<evidence type="ECO:0000313" key="2">
    <source>
        <dbReference type="EMBL" id="XBY46775.1"/>
    </source>
</evidence>
<proteinExistence type="predicted"/>
<organism evidence="2">
    <name type="scientific">Methyloraptor flagellatus</name>
    <dbReference type="NCBI Taxonomy" id="3162530"/>
    <lineage>
        <taxon>Bacteria</taxon>
        <taxon>Pseudomonadati</taxon>
        <taxon>Pseudomonadota</taxon>
        <taxon>Alphaproteobacteria</taxon>
        <taxon>Hyphomicrobiales</taxon>
        <taxon>Ancalomicrobiaceae</taxon>
        <taxon>Methyloraptor</taxon>
    </lineage>
</organism>
<dbReference type="AlphaFoldDB" id="A0AAU7XJ45"/>
<gene>
    <name evidence="2" type="ORF">ABS361_01700</name>
</gene>
<keyword evidence="1" id="KW-0732">Signal</keyword>
<sequence length="125" mass="13296">MIRSLRLLALGAGLTAATAGAAFAQGAAGGAASANDYPTDVRADYVFGCMAVNGETRDALSRCSCSVDVVASILPYEKYERAQTILMMRQGVGQTANTFRSTPMFDDMVADLRRAQAEAEMRCFP</sequence>
<protein>
    <submittedName>
        <fullName evidence="2">Uncharacterized protein</fullName>
    </submittedName>
</protein>
<feature type="chain" id="PRO_5043862818" evidence="1">
    <location>
        <begin position="25"/>
        <end position="125"/>
    </location>
</feature>